<evidence type="ECO:0000313" key="3">
    <source>
        <dbReference type="EMBL" id="SHF77784.1"/>
    </source>
</evidence>
<dbReference type="RefSeq" id="WP_072858613.1">
    <property type="nucleotide sequence ID" value="NZ_FQUE01000012.1"/>
</dbReference>
<evidence type="ECO:0000256" key="1">
    <source>
        <dbReference type="SAM" id="MobiDB-lite"/>
    </source>
</evidence>
<organism evidence="3 4">
    <name type="scientific">Loktanella atrilutea</name>
    <dbReference type="NCBI Taxonomy" id="366533"/>
    <lineage>
        <taxon>Bacteria</taxon>
        <taxon>Pseudomonadati</taxon>
        <taxon>Pseudomonadota</taxon>
        <taxon>Alphaproteobacteria</taxon>
        <taxon>Rhodobacterales</taxon>
        <taxon>Roseobacteraceae</taxon>
        <taxon>Loktanella</taxon>
    </lineage>
</organism>
<gene>
    <name evidence="3" type="ORF">SAMN05444339_11268</name>
</gene>
<evidence type="ECO:0000313" key="4">
    <source>
        <dbReference type="Proteomes" id="UP000183987"/>
    </source>
</evidence>
<keyword evidence="4" id="KW-1185">Reference proteome</keyword>
<sequence length="92" mass="9425">MTDISQRLPAKPETPAGPAPLQWMTRKRLMFAGAAAVVGSGMALNWGWLTAIGAAPLIISFAPCAAMCGLGLCMKGGTGKSCSKSTDMPSPD</sequence>
<evidence type="ECO:0000256" key="2">
    <source>
        <dbReference type="SAM" id="Phobius"/>
    </source>
</evidence>
<reference evidence="4" key="1">
    <citation type="submission" date="2016-11" db="EMBL/GenBank/DDBJ databases">
        <authorList>
            <person name="Varghese N."/>
            <person name="Submissions S."/>
        </authorList>
    </citation>
    <scope>NUCLEOTIDE SEQUENCE [LARGE SCALE GENOMIC DNA]</scope>
    <source>
        <strain evidence="4">DSM 29326</strain>
    </source>
</reference>
<keyword evidence="2" id="KW-1133">Transmembrane helix</keyword>
<accession>A0A1M5EF76</accession>
<protein>
    <submittedName>
        <fullName evidence="3">Uncharacterized protein</fullName>
    </submittedName>
</protein>
<dbReference type="Proteomes" id="UP000183987">
    <property type="component" value="Unassembled WGS sequence"/>
</dbReference>
<name>A0A1M5EF76_LOKAT</name>
<proteinExistence type="predicted"/>
<feature type="transmembrane region" description="Helical" evidence="2">
    <location>
        <begin position="29"/>
        <end position="48"/>
    </location>
</feature>
<keyword evidence="2" id="KW-0812">Transmembrane</keyword>
<dbReference type="AlphaFoldDB" id="A0A1M5EF76"/>
<feature type="region of interest" description="Disordered" evidence="1">
    <location>
        <begin position="1"/>
        <end position="20"/>
    </location>
</feature>
<dbReference type="STRING" id="366533.SAMN05444339_11268"/>
<dbReference type="EMBL" id="FQUE01000012">
    <property type="protein sequence ID" value="SHF77784.1"/>
    <property type="molecule type" value="Genomic_DNA"/>
</dbReference>
<keyword evidence="2" id="KW-0472">Membrane</keyword>
<feature type="transmembrane region" description="Helical" evidence="2">
    <location>
        <begin position="54"/>
        <end position="74"/>
    </location>
</feature>